<evidence type="ECO:0000256" key="12">
    <source>
        <dbReference type="SAM" id="Phobius"/>
    </source>
</evidence>
<sequence length="161" mass="17796">MLRQKKGQRVFFRPLLLFLLFLPPTTKMCRFIKSDVYKGVCTVIQWIALAFGIVLNAAANILLKMAARQAQEMDSSAHLLVKLFLNPYLFTGILSFGLALGAYSYSLTRFPLSVGYPLMTSLGLIIVSLFSYFVFAEQFSAGKIAGTVLIMLGVLLVARSA</sequence>
<name>A0A1G8KSZ7_ANEMI</name>
<accession>A0A1G8KSZ7</accession>
<evidence type="ECO:0000256" key="5">
    <source>
        <dbReference type="ARBA" id="ARBA00022519"/>
    </source>
</evidence>
<feature type="transmembrane region" description="Helical" evidence="12">
    <location>
        <begin position="83"/>
        <end position="103"/>
    </location>
</feature>
<keyword evidence="4" id="KW-0444">Lipid biosynthesis</keyword>
<dbReference type="PANTHER" id="PTHR30561:SF9">
    <property type="entry name" value="4-AMINO-4-DEOXY-L-ARABINOSE-PHOSPHOUNDECAPRENOL FLIPPASE SUBUNIT ARNF-RELATED"/>
    <property type="match status" value="1"/>
</dbReference>
<evidence type="ECO:0000256" key="3">
    <source>
        <dbReference type="ARBA" id="ARBA00022475"/>
    </source>
</evidence>
<evidence type="ECO:0000256" key="4">
    <source>
        <dbReference type="ARBA" id="ARBA00022516"/>
    </source>
</evidence>
<protein>
    <submittedName>
        <fullName evidence="14">Small Multidrug Resistance protein</fullName>
    </submittedName>
</protein>
<evidence type="ECO:0000313" key="14">
    <source>
        <dbReference type="EMBL" id="SDI46615.1"/>
    </source>
</evidence>
<evidence type="ECO:0000256" key="9">
    <source>
        <dbReference type="ARBA" id="ARBA00022989"/>
    </source>
</evidence>
<dbReference type="InterPro" id="IPR000390">
    <property type="entry name" value="Small_drug/metabolite_transptr"/>
</dbReference>
<feature type="transmembrane region" description="Helical" evidence="12">
    <location>
        <begin position="43"/>
        <end position="63"/>
    </location>
</feature>
<dbReference type="EMBL" id="FNED01000004">
    <property type="protein sequence ID" value="SDI46615.1"/>
    <property type="molecule type" value="Genomic_DNA"/>
</dbReference>
<comment type="subcellular location">
    <subcellularLocation>
        <location evidence="1">Cell membrane</location>
        <topology evidence="1">Multi-pass membrane protein</topology>
    </subcellularLocation>
</comment>
<dbReference type="GO" id="GO:0022857">
    <property type="term" value="F:transmembrane transporter activity"/>
    <property type="evidence" value="ECO:0007669"/>
    <property type="project" value="InterPro"/>
</dbReference>
<feature type="transmembrane region" description="Helical" evidence="12">
    <location>
        <begin position="141"/>
        <end position="158"/>
    </location>
</feature>
<keyword evidence="3" id="KW-1003">Cell membrane</keyword>
<dbReference type="InterPro" id="IPR037185">
    <property type="entry name" value="EmrE-like"/>
</dbReference>
<gene>
    <name evidence="14" type="ORF">SAMN04487909_104114</name>
</gene>
<proteinExistence type="inferred from homology"/>
<reference evidence="14 15" key="1">
    <citation type="submission" date="2016-10" db="EMBL/GenBank/DDBJ databases">
        <authorList>
            <person name="de Groot N.N."/>
        </authorList>
    </citation>
    <scope>NUCLEOTIDE SEQUENCE [LARGE SCALE GENOMIC DNA]</scope>
    <source>
        <strain evidence="14 15">DSM 2895</strain>
    </source>
</reference>
<keyword evidence="5" id="KW-0997">Cell inner membrane</keyword>
<feature type="domain" description="EamA" evidence="13">
    <location>
        <begin position="87"/>
        <end position="158"/>
    </location>
</feature>
<dbReference type="AlphaFoldDB" id="A0A1G8KSZ7"/>
<evidence type="ECO:0000256" key="2">
    <source>
        <dbReference type="ARBA" id="ARBA00007362"/>
    </source>
</evidence>
<keyword evidence="9 12" id="KW-1133">Transmembrane helix</keyword>
<keyword evidence="7 12" id="KW-0812">Transmembrane</keyword>
<dbReference type="GO" id="GO:0005886">
    <property type="term" value="C:plasma membrane"/>
    <property type="evidence" value="ECO:0007669"/>
    <property type="project" value="UniProtKB-SubCell"/>
</dbReference>
<keyword evidence="10" id="KW-0443">Lipid metabolism</keyword>
<evidence type="ECO:0000256" key="10">
    <source>
        <dbReference type="ARBA" id="ARBA00023098"/>
    </source>
</evidence>
<dbReference type="RefSeq" id="WP_161808207.1">
    <property type="nucleotide sequence ID" value="NZ_BJOA01000211.1"/>
</dbReference>
<dbReference type="SUPFAM" id="SSF103481">
    <property type="entry name" value="Multidrug resistance efflux transporter EmrE"/>
    <property type="match status" value="1"/>
</dbReference>
<evidence type="ECO:0000256" key="6">
    <source>
        <dbReference type="ARBA" id="ARBA00022556"/>
    </source>
</evidence>
<organism evidence="14 15">
    <name type="scientific">Aneurinibacillus migulanus</name>
    <name type="common">Bacillus migulanus</name>
    <dbReference type="NCBI Taxonomy" id="47500"/>
    <lineage>
        <taxon>Bacteria</taxon>
        <taxon>Bacillati</taxon>
        <taxon>Bacillota</taxon>
        <taxon>Bacilli</taxon>
        <taxon>Bacillales</taxon>
        <taxon>Paenibacillaceae</taxon>
        <taxon>Aneurinibacillus group</taxon>
        <taxon>Aneurinibacillus</taxon>
    </lineage>
</organism>
<keyword evidence="8" id="KW-0448">Lipopolysaccharide biosynthesis</keyword>
<evidence type="ECO:0000256" key="1">
    <source>
        <dbReference type="ARBA" id="ARBA00004651"/>
    </source>
</evidence>
<dbReference type="InterPro" id="IPR000620">
    <property type="entry name" value="EamA_dom"/>
</dbReference>
<evidence type="ECO:0000259" key="13">
    <source>
        <dbReference type="Pfam" id="PF00892"/>
    </source>
</evidence>
<evidence type="ECO:0000256" key="8">
    <source>
        <dbReference type="ARBA" id="ARBA00022985"/>
    </source>
</evidence>
<dbReference type="Gene3D" id="1.10.3730.20">
    <property type="match status" value="1"/>
</dbReference>
<evidence type="ECO:0000313" key="15">
    <source>
        <dbReference type="Proteomes" id="UP000182836"/>
    </source>
</evidence>
<dbReference type="Pfam" id="PF00892">
    <property type="entry name" value="EamA"/>
    <property type="match status" value="1"/>
</dbReference>
<comment type="similarity">
    <text evidence="2">Belongs to the EamA transporter family.</text>
</comment>
<keyword evidence="6" id="KW-0441">Lipid A biosynthesis</keyword>
<evidence type="ECO:0000256" key="7">
    <source>
        <dbReference type="ARBA" id="ARBA00022692"/>
    </source>
</evidence>
<dbReference type="PANTHER" id="PTHR30561">
    <property type="entry name" value="SMR FAMILY PROTON-DEPENDENT DRUG EFFLUX TRANSPORTER SUGE"/>
    <property type="match status" value="1"/>
</dbReference>
<feature type="transmembrane region" description="Helical" evidence="12">
    <location>
        <begin position="115"/>
        <end position="134"/>
    </location>
</feature>
<dbReference type="GO" id="GO:0009103">
    <property type="term" value="P:lipopolysaccharide biosynthetic process"/>
    <property type="evidence" value="ECO:0007669"/>
    <property type="project" value="UniProtKB-KW"/>
</dbReference>
<keyword evidence="11 12" id="KW-0472">Membrane</keyword>
<evidence type="ECO:0000256" key="11">
    <source>
        <dbReference type="ARBA" id="ARBA00023136"/>
    </source>
</evidence>
<dbReference type="Proteomes" id="UP000182836">
    <property type="component" value="Unassembled WGS sequence"/>
</dbReference>